<sequence length="74" mass="8100">MQVADIVSLVANVGFPVTLCFILIKYVLQTVGDKLGKIETSLQALSEEVQRLDAILDEDRSPSGSPVIKETRKL</sequence>
<gene>
    <name evidence="2" type="ORF">IM700_001005</name>
</gene>
<feature type="transmembrane region" description="Helical" evidence="1">
    <location>
        <begin position="6"/>
        <end position="28"/>
    </location>
</feature>
<dbReference type="Proteomes" id="UP001516620">
    <property type="component" value="Unassembled WGS sequence"/>
</dbReference>
<keyword evidence="1" id="KW-0472">Membrane</keyword>
<dbReference type="RefSeq" id="WP_193415634.1">
    <property type="nucleotide sequence ID" value="NZ_JADCNN020000001.1"/>
</dbReference>
<organism evidence="2 3">
    <name type="scientific">Paenibacillus rhizolycopersici</name>
    <dbReference type="NCBI Taxonomy" id="2780073"/>
    <lineage>
        <taxon>Bacteria</taxon>
        <taxon>Bacillati</taxon>
        <taxon>Bacillota</taxon>
        <taxon>Bacilli</taxon>
        <taxon>Bacillales</taxon>
        <taxon>Paenibacillaceae</taxon>
        <taxon>Paenibacillus</taxon>
    </lineage>
</organism>
<accession>A0ABS2GZC2</accession>
<evidence type="ECO:0000256" key="1">
    <source>
        <dbReference type="SAM" id="Phobius"/>
    </source>
</evidence>
<name>A0ABS2GZC2_9BACL</name>
<keyword evidence="3" id="KW-1185">Reference proteome</keyword>
<keyword evidence="1" id="KW-0812">Transmembrane</keyword>
<proteinExistence type="predicted"/>
<comment type="caution">
    <text evidence="2">The sequence shown here is derived from an EMBL/GenBank/DDBJ whole genome shotgun (WGS) entry which is preliminary data.</text>
</comment>
<reference evidence="2 3" key="1">
    <citation type="submission" date="2021-01" db="EMBL/GenBank/DDBJ databases">
        <title>Paenibacillus sp.nov. isolated from the rhizosphere soil of tomato plant.</title>
        <authorList>
            <person name="Thin K.K."/>
            <person name="Zhang X."/>
            <person name="He S."/>
        </authorList>
    </citation>
    <scope>NUCLEOTIDE SEQUENCE [LARGE SCALE GENOMIC DNA]</scope>
    <source>
        <strain evidence="2 3">DXFW5</strain>
    </source>
</reference>
<protein>
    <recommendedName>
        <fullName evidence="4">YvrJ family protein</fullName>
    </recommendedName>
</protein>
<evidence type="ECO:0000313" key="2">
    <source>
        <dbReference type="EMBL" id="MBM6994235.1"/>
    </source>
</evidence>
<evidence type="ECO:0008006" key="4">
    <source>
        <dbReference type="Google" id="ProtNLM"/>
    </source>
</evidence>
<dbReference type="EMBL" id="JADCNN020000001">
    <property type="protein sequence ID" value="MBM6994235.1"/>
    <property type="molecule type" value="Genomic_DNA"/>
</dbReference>
<evidence type="ECO:0000313" key="3">
    <source>
        <dbReference type="Proteomes" id="UP001516620"/>
    </source>
</evidence>
<keyword evidence="1" id="KW-1133">Transmembrane helix</keyword>